<accession>Q11E40</accession>
<organism evidence="5">
    <name type="scientific">Chelativorans sp. (strain BNC1)</name>
    <dbReference type="NCBI Taxonomy" id="266779"/>
    <lineage>
        <taxon>Bacteria</taxon>
        <taxon>Pseudomonadati</taxon>
        <taxon>Pseudomonadota</taxon>
        <taxon>Alphaproteobacteria</taxon>
        <taxon>Hyphomicrobiales</taxon>
        <taxon>Phyllobacteriaceae</taxon>
        <taxon>Chelativorans</taxon>
    </lineage>
</organism>
<dbReference type="STRING" id="266779.Meso_2963"/>
<feature type="signal peptide" evidence="4">
    <location>
        <begin position="1"/>
        <end position="20"/>
    </location>
</feature>
<dbReference type="HOGENOM" id="CLU_791531_0_0_5"/>
<protein>
    <submittedName>
        <fullName evidence="5">ABC-type nitrate/sulfonate/bicarbonate transport systems periplasmic components-like protein</fullName>
    </submittedName>
</protein>
<keyword evidence="3 4" id="KW-0732">Signal</keyword>
<dbReference type="SUPFAM" id="SSF53850">
    <property type="entry name" value="Periplasmic binding protein-like II"/>
    <property type="match status" value="1"/>
</dbReference>
<dbReference type="Gene3D" id="3.40.190.10">
    <property type="entry name" value="Periplasmic binding protein-like II"/>
    <property type="match status" value="2"/>
</dbReference>
<proteinExistence type="inferred from homology"/>
<dbReference type="OrthoDB" id="9806288at2"/>
<feature type="chain" id="PRO_5004180169" evidence="4">
    <location>
        <begin position="21"/>
        <end position="341"/>
    </location>
</feature>
<evidence type="ECO:0000256" key="2">
    <source>
        <dbReference type="ARBA" id="ARBA00010742"/>
    </source>
</evidence>
<dbReference type="PANTHER" id="PTHR30024:SF47">
    <property type="entry name" value="TAURINE-BINDING PERIPLASMIC PROTEIN"/>
    <property type="match status" value="1"/>
</dbReference>
<dbReference type="EMBL" id="CP000390">
    <property type="protein sequence ID" value="ABG64335.1"/>
    <property type="molecule type" value="Genomic_DNA"/>
</dbReference>
<dbReference type="Pfam" id="PF13379">
    <property type="entry name" value="NMT1_2"/>
    <property type="match status" value="1"/>
</dbReference>
<evidence type="ECO:0000256" key="4">
    <source>
        <dbReference type="SAM" id="SignalP"/>
    </source>
</evidence>
<dbReference type="PANTHER" id="PTHR30024">
    <property type="entry name" value="ALIPHATIC SULFONATES-BINDING PROTEIN-RELATED"/>
    <property type="match status" value="1"/>
</dbReference>
<name>Q11E40_CHESB</name>
<evidence type="ECO:0000313" key="5">
    <source>
        <dbReference type="EMBL" id="ABG64335.1"/>
    </source>
</evidence>
<evidence type="ECO:0000256" key="3">
    <source>
        <dbReference type="ARBA" id="ARBA00022729"/>
    </source>
</evidence>
<reference evidence="5" key="1">
    <citation type="submission" date="2006-06" db="EMBL/GenBank/DDBJ databases">
        <title>Complete sequence of chromosome of Chelativorans sp. BNC1.</title>
        <authorList>
            <consortium name="US DOE Joint Genome Institute"/>
            <person name="Copeland A."/>
            <person name="Lucas S."/>
            <person name="Lapidus A."/>
            <person name="Barry K."/>
            <person name="Detter J.C."/>
            <person name="Glavina del Rio T."/>
            <person name="Hammon N."/>
            <person name="Israni S."/>
            <person name="Dalin E."/>
            <person name="Tice H."/>
            <person name="Pitluck S."/>
            <person name="Chertkov O."/>
            <person name="Brettin T."/>
            <person name="Bruce D."/>
            <person name="Han C."/>
            <person name="Tapia R."/>
            <person name="Gilna P."/>
            <person name="Schmutz J."/>
            <person name="Larimer F."/>
            <person name="Land M."/>
            <person name="Hauser L."/>
            <person name="Kyrpides N."/>
            <person name="Mikhailova N."/>
            <person name="Richardson P."/>
        </authorList>
    </citation>
    <scope>NUCLEOTIDE SEQUENCE</scope>
    <source>
        <strain evidence="5">BNC1</strain>
    </source>
</reference>
<gene>
    <name evidence="5" type="ordered locus">Meso_2963</name>
</gene>
<evidence type="ECO:0000256" key="1">
    <source>
        <dbReference type="ARBA" id="ARBA00004418"/>
    </source>
</evidence>
<dbReference type="GO" id="GO:0042597">
    <property type="term" value="C:periplasmic space"/>
    <property type="evidence" value="ECO:0007669"/>
    <property type="project" value="UniProtKB-SubCell"/>
</dbReference>
<comment type="similarity">
    <text evidence="2">Belongs to the bacterial solute-binding protein SsuA/TauA family.</text>
</comment>
<dbReference type="KEGG" id="mes:Meso_2963"/>
<comment type="subcellular location">
    <subcellularLocation>
        <location evidence="1">Periplasm</location>
    </subcellularLocation>
</comment>
<dbReference type="AlphaFoldDB" id="Q11E40"/>
<dbReference type="eggNOG" id="COG0715">
    <property type="taxonomic scope" value="Bacteria"/>
</dbReference>
<sequence precursor="true">MKYLKSIALGLALLATPATAADTITAAQSTVGFAYLPNLVAIASDLYATEDLDVDLVITGGETKALAALVGGGADVYFGSAPTVIRARENGVEVMMVGYQLKEYATNFVMSRKWIEEHGIDVNGTVEEKLSGLKGATLGITAPGSGTDLIMRYFAHLAGLDPDRDLTLSVLGGGDILQKAFWEGRIDGFALSAPAAENAVKNHDALMLLDLANGELPSLDGILYTSINMRQETLDENPDLAVRILRVQQRALNLINDPATTEQARDAVWEMYWPKLDKELFNEMWTAWKNAWPESIVIPDEAVQKAVDFTNTVDSKQIDIEAAKAAYTNEYAVKATETLQN</sequence>